<protein>
    <submittedName>
        <fullName evidence="1">Nonsense-mediated mRNA decay protein 5</fullName>
    </submittedName>
</protein>
<dbReference type="Proteomes" id="UP001140087">
    <property type="component" value="Unassembled WGS sequence"/>
</dbReference>
<organism evidence="1 2">
    <name type="scientific">Coemansia helicoidea</name>
    <dbReference type="NCBI Taxonomy" id="1286919"/>
    <lineage>
        <taxon>Eukaryota</taxon>
        <taxon>Fungi</taxon>
        <taxon>Fungi incertae sedis</taxon>
        <taxon>Zoopagomycota</taxon>
        <taxon>Kickxellomycotina</taxon>
        <taxon>Kickxellomycetes</taxon>
        <taxon>Kickxellales</taxon>
        <taxon>Kickxellaceae</taxon>
        <taxon>Coemansia</taxon>
    </lineage>
</organism>
<feature type="non-terminal residue" evidence="1">
    <location>
        <position position="1"/>
    </location>
</feature>
<name>A0ACC1KZP1_9FUNG</name>
<reference evidence="1" key="1">
    <citation type="submission" date="2022-07" db="EMBL/GenBank/DDBJ databases">
        <title>Phylogenomic reconstructions and comparative analyses of Kickxellomycotina fungi.</title>
        <authorList>
            <person name="Reynolds N.K."/>
            <person name="Stajich J.E."/>
            <person name="Barry K."/>
            <person name="Grigoriev I.V."/>
            <person name="Crous P."/>
            <person name="Smith M.E."/>
        </authorList>
    </citation>
    <scope>NUCLEOTIDE SEQUENCE</scope>
    <source>
        <strain evidence="1">BCRC 34780</strain>
    </source>
</reference>
<evidence type="ECO:0000313" key="1">
    <source>
        <dbReference type="EMBL" id="KAJ2797550.1"/>
    </source>
</evidence>
<proteinExistence type="predicted"/>
<keyword evidence="2" id="KW-1185">Reference proteome</keyword>
<accession>A0ACC1KZP1</accession>
<comment type="caution">
    <text evidence="1">The sequence shown here is derived from an EMBL/GenBank/DDBJ whole genome shotgun (WGS) entry which is preliminary data.</text>
</comment>
<gene>
    <name evidence="1" type="primary">NMD5</name>
    <name evidence="1" type="ORF">H4R21_004276</name>
</gene>
<evidence type="ECO:0000313" key="2">
    <source>
        <dbReference type="Proteomes" id="UP001140087"/>
    </source>
</evidence>
<dbReference type="EMBL" id="JANBUN010001573">
    <property type="protein sequence ID" value="KAJ2797550.1"/>
    <property type="molecule type" value="Genomic_DNA"/>
</dbReference>
<sequence>IEGYTSGRAWMSLRIRGLVAQFLSDCVKDKAAWKLLKPHTEGIVAHFIFPQMCFTAADQELWEDNPVEYVQKRIDPLDDFGSAVVAASNLLIDLAYDRKQATLSTILGFINGVLATYAQAAADARDPRAKDGALSMMSSLCGLLVSRKSPVAATLPDFLLTHVVPEFTSQYGFLRARALDTCCRYSGVELPDKQATRRILESVLAMLNDPELPVRVHAALALAPMIEDEDMRSALAASLPQVMQVFLNLTNQIDSDTVTHVIEQFVEVYADQMAPFAAQLGQQLCDTFMRVMGDVVTNTPELTADNIDDISDKTMAAMGVLKTLGTLVLNLEGSPEVVFSLEAVVYPVIRFVLEQHVVDLYDEAFEILDCCLFAVKTVSPNAWGLFGAIYECFKSDGIDFIEEMLPSLDNYVSYGMDVIAATSELQARLFDVVETVMKSDRVGEGDRTCACKLAEAIMLHGRGKVDGMIPGFLGLAAAYLLADDAIKTAQFRVHVLEIVLNALYYNPAIALGVLEQYQWTDGVFTRLLQSVDRFTRVHDKKLLILGLTAILGVPAAQLPPSLQGGLSQLFAGVLQSFQSLGKAIEAREAFEKMYEGDDLDGDFDGASNDFEWDGGSDIDADDGVFADDDDADEAHGQSLRDLAGRAAAALGSAAGDIGEFELGSGDDDDDDDEEDDDFDAALEEEYALESPIEQINLYIHLQDKLAEVQSTNGAVYDAIFGSLNAESTQLVQALMDEATAQRAQQA</sequence>